<evidence type="ECO:0000256" key="3">
    <source>
        <dbReference type="ARBA" id="ARBA00022723"/>
    </source>
</evidence>
<dbReference type="GO" id="GO:0046872">
    <property type="term" value="F:metal ion binding"/>
    <property type="evidence" value="ECO:0007669"/>
    <property type="project" value="UniProtKB-KW"/>
</dbReference>
<dbReference type="InterPro" id="IPR043461">
    <property type="entry name" value="LpxH-like"/>
</dbReference>
<comment type="caution">
    <text evidence="8">The sequence shown here is derived from an EMBL/GenBank/DDBJ whole genome shotgun (WGS) entry which is preliminary data.</text>
</comment>
<dbReference type="GO" id="GO:0016020">
    <property type="term" value="C:membrane"/>
    <property type="evidence" value="ECO:0007669"/>
    <property type="project" value="GOC"/>
</dbReference>
<accession>A0A5C5XB25</accession>
<keyword evidence="9" id="KW-1185">Reference proteome</keyword>
<feature type="region of interest" description="Disordered" evidence="6">
    <location>
        <begin position="313"/>
        <end position="348"/>
    </location>
</feature>
<keyword evidence="1" id="KW-1003">Cell membrane</keyword>
<evidence type="ECO:0000256" key="6">
    <source>
        <dbReference type="SAM" id="MobiDB-lite"/>
    </source>
</evidence>
<keyword evidence="2" id="KW-0997">Cell inner membrane</keyword>
<evidence type="ECO:0000259" key="7">
    <source>
        <dbReference type="Pfam" id="PF00149"/>
    </source>
</evidence>
<keyword evidence="5" id="KW-0464">Manganese</keyword>
<dbReference type="Pfam" id="PF00149">
    <property type="entry name" value="Metallophos"/>
    <property type="match status" value="1"/>
</dbReference>
<evidence type="ECO:0000256" key="2">
    <source>
        <dbReference type="ARBA" id="ARBA00022519"/>
    </source>
</evidence>
<protein>
    <submittedName>
        <fullName evidence="8">UDP-2,3-diacylglucosamine hydrolase</fullName>
    </submittedName>
</protein>
<dbReference type="GO" id="GO:0008758">
    <property type="term" value="F:UDP-2,3-diacylglucosamine hydrolase activity"/>
    <property type="evidence" value="ECO:0007669"/>
    <property type="project" value="TreeGrafter"/>
</dbReference>
<dbReference type="PANTHER" id="PTHR34990:SF2">
    <property type="entry name" value="BLL8164 PROTEIN"/>
    <property type="match status" value="1"/>
</dbReference>
<dbReference type="PANTHER" id="PTHR34990">
    <property type="entry name" value="UDP-2,3-DIACYLGLUCOSAMINE HYDROLASE-RELATED"/>
    <property type="match status" value="1"/>
</dbReference>
<dbReference type="Proteomes" id="UP000316095">
    <property type="component" value="Unassembled WGS sequence"/>
</dbReference>
<keyword evidence="3" id="KW-0479">Metal-binding</keyword>
<dbReference type="EMBL" id="SJPG01000001">
    <property type="protein sequence ID" value="TWT59839.1"/>
    <property type="molecule type" value="Genomic_DNA"/>
</dbReference>
<keyword evidence="8" id="KW-0378">Hydrolase</keyword>
<evidence type="ECO:0000256" key="4">
    <source>
        <dbReference type="ARBA" id="ARBA00023136"/>
    </source>
</evidence>
<dbReference type="InterPro" id="IPR004843">
    <property type="entry name" value="Calcineurin-like_PHP"/>
</dbReference>
<keyword evidence="4" id="KW-0472">Membrane</keyword>
<organism evidence="8 9">
    <name type="scientific">Rubinisphaera italica</name>
    <dbReference type="NCBI Taxonomy" id="2527969"/>
    <lineage>
        <taxon>Bacteria</taxon>
        <taxon>Pseudomonadati</taxon>
        <taxon>Planctomycetota</taxon>
        <taxon>Planctomycetia</taxon>
        <taxon>Planctomycetales</taxon>
        <taxon>Planctomycetaceae</taxon>
        <taxon>Rubinisphaera</taxon>
    </lineage>
</organism>
<name>A0A5C5XB25_9PLAN</name>
<feature type="compositionally biased region" description="Polar residues" evidence="6">
    <location>
        <begin position="1"/>
        <end position="14"/>
    </location>
</feature>
<evidence type="ECO:0000313" key="8">
    <source>
        <dbReference type="EMBL" id="TWT59839.1"/>
    </source>
</evidence>
<dbReference type="OrthoDB" id="9802481at2"/>
<dbReference type="CDD" id="cd07398">
    <property type="entry name" value="MPP_YbbF-LpxH"/>
    <property type="match status" value="1"/>
</dbReference>
<dbReference type="Gene3D" id="3.60.21.10">
    <property type="match status" value="1"/>
</dbReference>
<evidence type="ECO:0000256" key="1">
    <source>
        <dbReference type="ARBA" id="ARBA00022475"/>
    </source>
</evidence>
<proteinExistence type="predicted"/>
<evidence type="ECO:0000256" key="5">
    <source>
        <dbReference type="ARBA" id="ARBA00023211"/>
    </source>
</evidence>
<gene>
    <name evidence="8" type="ORF">Pan54_05500</name>
</gene>
<evidence type="ECO:0000313" key="9">
    <source>
        <dbReference type="Proteomes" id="UP000316095"/>
    </source>
</evidence>
<dbReference type="GO" id="GO:0009245">
    <property type="term" value="P:lipid A biosynthetic process"/>
    <property type="evidence" value="ECO:0007669"/>
    <property type="project" value="TreeGrafter"/>
</dbReference>
<feature type="domain" description="Calcineurin-like phosphoesterase" evidence="7">
    <location>
        <begin position="31"/>
        <end position="234"/>
    </location>
</feature>
<sequence length="348" mass="39890">MIDPHSCTTPSPLVNSAAARTHHTPSGEKVRALFLSDVHLGSPHSSADEFLTLLNRYRPEKLFLVGDILDGRRLKKFWHWPKVYNQILNRFAELLSNGTIIYYTPGNHDEFMRDLLPSLPQFVRSDQIRIADEFLYESHRKARLLVTHGDQFDHHEQAAGFVSAFVTVVYDWLLRLDGGLTRLFPQRKRSNIARWAKRQSSKVQQFVEQFEETAANYAERGGYDGIICGHVHEPKIVSRSSISYCNTGDWVEHCSALIEQTTGDWELTFFNPKHYSSAKTTKSRQSQTCSSTWRTRPPRDDVQLTLLKSNRWTHRHSFPEKTSDTDCPQVNEASGNQSDAASQEKQIS</sequence>
<dbReference type="InterPro" id="IPR029052">
    <property type="entry name" value="Metallo-depent_PP-like"/>
</dbReference>
<dbReference type="AlphaFoldDB" id="A0A5C5XB25"/>
<feature type="region of interest" description="Disordered" evidence="6">
    <location>
        <begin position="1"/>
        <end position="23"/>
    </location>
</feature>
<reference evidence="8 9" key="1">
    <citation type="submission" date="2019-02" db="EMBL/GenBank/DDBJ databases">
        <title>Deep-cultivation of Planctomycetes and their phenomic and genomic characterization uncovers novel biology.</title>
        <authorList>
            <person name="Wiegand S."/>
            <person name="Jogler M."/>
            <person name="Boedeker C."/>
            <person name="Pinto D."/>
            <person name="Vollmers J."/>
            <person name="Rivas-Marin E."/>
            <person name="Kohn T."/>
            <person name="Peeters S.H."/>
            <person name="Heuer A."/>
            <person name="Rast P."/>
            <person name="Oberbeckmann S."/>
            <person name="Bunk B."/>
            <person name="Jeske O."/>
            <person name="Meyerdierks A."/>
            <person name="Storesund J.E."/>
            <person name="Kallscheuer N."/>
            <person name="Luecker S."/>
            <person name="Lage O.M."/>
            <person name="Pohl T."/>
            <person name="Merkel B.J."/>
            <person name="Hornburger P."/>
            <person name="Mueller R.-W."/>
            <person name="Bruemmer F."/>
            <person name="Labrenz M."/>
            <person name="Spormann A.M."/>
            <person name="Op Den Camp H."/>
            <person name="Overmann J."/>
            <person name="Amann R."/>
            <person name="Jetten M.S.M."/>
            <person name="Mascher T."/>
            <person name="Medema M.H."/>
            <person name="Devos D.P."/>
            <person name="Kaster A.-K."/>
            <person name="Ovreas L."/>
            <person name="Rohde M."/>
            <person name="Galperin M.Y."/>
            <person name="Jogler C."/>
        </authorList>
    </citation>
    <scope>NUCLEOTIDE SEQUENCE [LARGE SCALE GENOMIC DNA]</scope>
    <source>
        <strain evidence="8 9">Pan54</strain>
    </source>
</reference>
<dbReference type="SUPFAM" id="SSF56300">
    <property type="entry name" value="Metallo-dependent phosphatases"/>
    <property type="match status" value="1"/>
</dbReference>
<feature type="compositionally biased region" description="Polar residues" evidence="6">
    <location>
        <begin position="325"/>
        <end position="348"/>
    </location>
</feature>